<gene>
    <name evidence="3" type="ORF">D7W81_22520</name>
</gene>
<dbReference type="EMBL" id="RAWK01000136">
    <property type="protein sequence ID" value="RKH62286.1"/>
    <property type="molecule type" value="Genomic_DNA"/>
</dbReference>
<dbReference type="NCBIfam" id="NF046078">
    <property type="entry name" value="STM4504_CBY0614"/>
    <property type="match status" value="1"/>
</dbReference>
<evidence type="ECO:0000259" key="2">
    <source>
        <dbReference type="Pfam" id="PF22809"/>
    </source>
</evidence>
<dbReference type="InterPro" id="IPR049503">
    <property type="entry name" value="AbiJ_NTD4"/>
</dbReference>
<reference evidence="4" key="1">
    <citation type="submission" date="2018-09" db="EMBL/GenBank/DDBJ databases">
        <authorList>
            <person name="Livingstone P.G."/>
            <person name="Whitworth D.E."/>
        </authorList>
    </citation>
    <scope>NUCLEOTIDE SEQUENCE [LARGE SCALE GENOMIC DNA]</scope>
    <source>
        <strain evidence="4">AB050A</strain>
    </source>
</reference>
<evidence type="ECO:0000313" key="4">
    <source>
        <dbReference type="Proteomes" id="UP000267003"/>
    </source>
</evidence>
<proteinExistence type="predicted"/>
<dbReference type="Proteomes" id="UP000267003">
    <property type="component" value="Unassembled WGS sequence"/>
</dbReference>
<organism evidence="3 4">
    <name type="scientific">Corallococcus aberystwythensis</name>
    <dbReference type="NCBI Taxonomy" id="2316722"/>
    <lineage>
        <taxon>Bacteria</taxon>
        <taxon>Pseudomonadati</taxon>
        <taxon>Myxococcota</taxon>
        <taxon>Myxococcia</taxon>
        <taxon>Myxococcales</taxon>
        <taxon>Cystobacterineae</taxon>
        <taxon>Myxococcaceae</taxon>
        <taxon>Corallococcus</taxon>
    </lineage>
</organism>
<dbReference type="InterPro" id="IPR054280">
    <property type="entry name" value="DUF7014"/>
</dbReference>
<feature type="domain" description="HEPN AbiJ-N-terminal" evidence="1">
    <location>
        <begin position="5"/>
        <end position="169"/>
    </location>
</feature>
<dbReference type="RefSeq" id="WP_120557457.1">
    <property type="nucleotide sequence ID" value="NZ_RAWK01000136.1"/>
</dbReference>
<dbReference type="Pfam" id="PF22809">
    <property type="entry name" value="DUF7014"/>
    <property type="match status" value="1"/>
</dbReference>
<dbReference type="Pfam" id="PF18863">
    <property type="entry name" value="AbiJ_NTD4"/>
    <property type="match status" value="1"/>
</dbReference>
<protein>
    <recommendedName>
        <fullName evidence="5">Abortive infection protein-like C-terminal domain-containing protein</fullName>
    </recommendedName>
</protein>
<feature type="domain" description="DUF7014" evidence="2">
    <location>
        <begin position="176"/>
        <end position="302"/>
    </location>
</feature>
<comment type="caution">
    <text evidence="3">The sequence shown here is derived from an EMBL/GenBank/DDBJ whole genome shotgun (WGS) entry which is preliminary data.</text>
</comment>
<dbReference type="OrthoDB" id="8113776at2"/>
<dbReference type="AlphaFoldDB" id="A0A3A8Q0K2"/>
<name>A0A3A8Q0K2_9BACT</name>
<accession>A0A3A8Q0K2</accession>
<evidence type="ECO:0000313" key="3">
    <source>
        <dbReference type="EMBL" id="RKH62286.1"/>
    </source>
</evidence>
<keyword evidence="4" id="KW-1185">Reference proteome</keyword>
<evidence type="ECO:0008006" key="5">
    <source>
        <dbReference type="Google" id="ProtNLM"/>
    </source>
</evidence>
<sequence>MANIDIYSKRKKRQEGSAPDVFVYDKVPEALRIQIVHMWQDIFRDHVRGGTFAYDCYKAVHDILCREYGVFYLSNDIAGMMDDYGTRCRKFILSCDPDRVLDIVELTFKVARLKIGDRDTPGHLSVRFMDETIAELNSRFREHGVGYQFESDAIMRVDSSLLHAEVVRPALRLLMEEEFQGAEEEFRSAHEHYRHGKYKEALVESLKAFESTMKTVCGRKSWVVAENATARVLIGALFDHGLVPAPMAAHFSALRTTLEAGVPTLRNRLGGHGQGEEPVEVPDYLAAYVLHLTAANIVMVVEAFKAMK</sequence>
<evidence type="ECO:0000259" key="1">
    <source>
        <dbReference type="Pfam" id="PF18863"/>
    </source>
</evidence>